<proteinExistence type="predicted"/>
<keyword evidence="3" id="KW-1185">Reference proteome</keyword>
<sequence>MNITAKKLILTLIVLLFAVAVGQALFGDGMHVNIDGDEFDGPLGAVLSVLFGGAGLLLAGVIMTAVAMFLCVLFAGLGIVAVAGVALAAAIAVALVSPLLLPLLIPFGLYWFFVSRPRKLRTQAALEQPV</sequence>
<dbReference type="EMBL" id="SPVG01000242">
    <property type="protein sequence ID" value="TFW16102.1"/>
    <property type="molecule type" value="Genomic_DNA"/>
</dbReference>
<evidence type="ECO:0000313" key="3">
    <source>
        <dbReference type="Proteomes" id="UP000297729"/>
    </source>
</evidence>
<dbReference type="RefSeq" id="WP_135204150.1">
    <property type="nucleotide sequence ID" value="NZ_SPVG01000242.1"/>
</dbReference>
<keyword evidence="1" id="KW-0472">Membrane</keyword>
<name>A0A4Y9S967_9BURK</name>
<keyword evidence="1" id="KW-1133">Transmembrane helix</keyword>
<dbReference type="AlphaFoldDB" id="A0A4Y9S967"/>
<comment type="caution">
    <text evidence="2">The sequence shown here is derived from an EMBL/GenBank/DDBJ whole genome shotgun (WGS) entry which is preliminary data.</text>
</comment>
<feature type="transmembrane region" description="Helical" evidence="1">
    <location>
        <begin position="43"/>
        <end position="62"/>
    </location>
</feature>
<reference evidence="2 3" key="1">
    <citation type="submission" date="2019-03" db="EMBL/GenBank/DDBJ databases">
        <title>Draft Genome Sequence of Duganella callidus sp. nov., a Novel Duganella Species Isolated from Cultivated Soil.</title>
        <authorList>
            <person name="Raths R."/>
            <person name="Peta V."/>
            <person name="Bucking H."/>
        </authorList>
    </citation>
    <scope>NUCLEOTIDE SEQUENCE [LARGE SCALE GENOMIC DNA]</scope>
    <source>
        <strain evidence="2 3">DN04</strain>
    </source>
</reference>
<keyword evidence="1" id="KW-0812">Transmembrane</keyword>
<organism evidence="2 3">
    <name type="scientific">Duganella callida</name>
    <dbReference type="NCBI Taxonomy" id="2561932"/>
    <lineage>
        <taxon>Bacteria</taxon>
        <taxon>Pseudomonadati</taxon>
        <taxon>Pseudomonadota</taxon>
        <taxon>Betaproteobacteria</taxon>
        <taxon>Burkholderiales</taxon>
        <taxon>Oxalobacteraceae</taxon>
        <taxon>Telluria group</taxon>
        <taxon>Duganella</taxon>
    </lineage>
</organism>
<evidence type="ECO:0000313" key="2">
    <source>
        <dbReference type="EMBL" id="TFW16102.1"/>
    </source>
</evidence>
<feature type="transmembrane region" description="Helical" evidence="1">
    <location>
        <begin position="69"/>
        <end position="89"/>
    </location>
</feature>
<dbReference type="Proteomes" id="UP000297729">
    <property type="component" value="Unassembled WGS sequence"/>
</dbReference>
<accession>A0A4Y9S967</accession>
<gene>
    <name evidence="2" type="ORF">E4L98_24475</name>
</gene>
<dbReference type="OrthoDB" id="8759290at2"/>
<evidence type="ECO:0000256" key="1">
    <source>
        <dbReference type="SAM" id="Phobius"/>
    </source>
</evidence>
<protein>
    <submittedName>
        <fullName evidence="2">Uncharacterized protein</fullName>
    </submittedName>
</protein>
<feature type="transmembrane region" description="Helical" evidence="1">
    <location>
        <begin position="95"/>
        <end position="113"/>
    </location>
</feature>